<dbReference type="Pfam" id="PF00589">
    <property type="entry name" value="Phage_integrase"/>
    <property type="match status" value="1"/>
</dbReference>
<keyword evidence="7" id="KW-1185">Reference proteome</keyword>
<dbReference type="PROSITE" id="PS51898">
    <property type="entry name" value="TYR_RECOMBINASE"/>
    <property type="match status" value="1"/>
</dbReference>
<dbReference type="Gene3D" id="1.10.443.10">
    <property type="entry name" value="Intergrase catalytic core"/>
    <property type="match status" value="1"/>
</dbReference>
<dbReference type="CDD" id="cd01189">
    <property type="entry name" value="INT_ICEBs1_C_like"/>
    <property type="match status" value="1"/>
</dbReference>
<dbReference type="RefSeq" id="WP_067494779.1">
    <property type="nucleotide sequence ID" value="NZ_SNXK01000006.1"/>
</dbReference>
<dbReference type="Proteomes" id="UP000295087">
    <property type="component" value="Unassembled WGS sequence"/>
</dbReference>
<feature type="region of interest" description="Disordered" evidence="4">
    <location>
        <begin position="28"/>
        <end position="50"/>
    </location>
</feature>
<name>A0A4R6P4A5_NOCIG</name>
<reference evidence="6 7" key="1">
    <citation type="submission" date="2019-03" db="EMBL/GenBank/DDBJ databases">
        <title>Genomic Encyclopedia of Type Strains, Phase IV (KMG-IV): sequencing the most valuable type-strain genomes for metagenomic binning, comparative biology and taxonomic classification.</title>
        <authorList>
            <person name="Goeker M."/>
        </authorList>
    </citation>
    <scope>NUCLEOTIDE SEQUENCE [LARGE SCALE GENOMIC DNA]</scope>
    <source>
        <strain evidence="6 7">DSM 44496</strain>
    </source>
</reference>
<keyword evidence="3" id="KW-0233">DNA recombination</keyword>
<feature type="compositionally biased region" description="Basic residues" evidence="4">
    <location>
        <begin position="35"/>
        <end position="45"/>
    </location>
</feature>
<dbReference type="InterPro" id="IPR002104">
    <property type="entry name" value="Integrase_catalytic"/>
</dbReference>
<dbReference type="GO" id="GO:0003677">
    <property type="term" value="F:DNA binding"/>
    <property type="evidence" value="ECO:0007669"/>
    <property type="project" value="UniProtKB-KW"/>
</dbReference>
<dbReference type="InterPro" id="IPR013762">
    <property type="entry name" value="Integrase-like_cat_sf"/>
</dbReference>
<accession>A0A4R6P4A5</accession>
<dbReference type="InterPro" id="IPR011010">
    <property type="entry name" value="DNA_brk_join_enz"/>
</dbReference>
<dbReference type="EMBL" id="SNXK01000006">
    <property type="protein sequence ID" value="TDP32341.1"/>
    <property type="molecule type" value="Genomic_DNA"/>
</dbReference>
<keyword evidence="2" id="KW-0238">DNA-binding</keyword>
<comment type="similarity">
    <text evidence="1">Belongs to the 'phage' integrase family.</text>
</comment>
<proteinExistence type="inferred from homology"/>
<evidence type="ECO:0000256" key="4">
    <source>
        <dbReference type="SAM" id="MobiDB-lite"/>
    </source>
</evidence>
<gene>
    <name evidence="6" type="ORF">DFR75_106131</name>
</gene>
<evidence type="ECO:0000259" key="5">
    <source>
        <dbReference type="PROSITE" id="PS51898"/>
    </source>
</evidence>
<evidence type="ECO:0000256" key="1">
    <source>
        <dbReference type="ARBA" id="ARBA00008857"/>
    </source>
</evidence>
<evidence type="ECO:0000256" key="2">
    <source>
        <dbReference type="ARBA" id="ARBA00023125"/>
    </source>
</evidence>
<evidence type="ECO:0000313" key="7">
    <source>
        <dbReference type="Proteomes" id="UP000295087"/>
    </source>
</evidence>
<dbReference type="PANTHER" id="PTHR30349:SF41">
    <property type="entry name" value="INTEGRASE_RECOMBINASE PROTEIN MJ0367-RELATED"/>
    <property type="match status" value="1"/>
</dbReference>
<dbReference type="SUPFAM" id="SSF56349">
    <property type="entry name" value="DNA breaking-rejoining enzymes"/>
    <property type="match status" value="1"/>
</dbReference>
<evidence type="ECO:0000313" key="6">
    <source>
        <dbReference type="EMBL" id="TDP32341.1"/>
    </source>
</evidence>
<comment type="caution">
    <text evidence="6">The sequence shown here is derived from an EMBL/GenBank/DDBJ whole genome shotgun (WGS) entry which is preliminary data.</text>
</comment>
<dbReference type="InterPro" id="IPR010998">
    <property type="entry name" value="Integrase_recombinase_N"/>
</dbReference>
<dbReference type="AlphaFoldDB" id="A0A4R6P4A5"/>
<feature type="domain" description="Tyr recombinase" evidence="5">
    <location>
        <begin position="183"/>
        <end position="379"/>
    </location>
</feature>
<protein>
    <submittedName>
        <fullName evidence="6">Integrase</fullName>
    </submittedName>
</protein>
<dbReference type="InterPro" id="IPR050090">
    <property type="entry name" value="Tyrosine_recombinase_XerCD"/>
</dbReference>
<evidence type="ECO:0000256" key="3">
    <source>
        <dbReference type="ARBA" id="ARBA00023172"/>
    </source>
</evidence>
<dbReference type="PANTHER" id="PTHR30349">
    <property type="entry name" value="PHAGE INTEGRASE-RELATED"/>
    <property type="match status" value="1"/>
</dbReference>
<dbReference type="GO" id="GO:0006310">
    <property type="term" value="P:DNA recombination"/>
    <property type="evidence" value="ECO:0007669"/>
    <property type="project" value="UniProtKB-KW"/>
</dbReference>
<dbReference type="Pfam" id="PF14657">
    <property type="entry name" value="Arm-DNA-bind_4"/>
    <property type="match status" value="1"/>
</dbReference>
<dbReference type="Gene3D" id="1.10.150.130">
    <property type="match status" value="1"/>
</dbReference>
<organism evidence="6 7">
    <name type="scientific">Nocardia ignorata</name>
    <dbReference type="NCBI Taxonomy" id="145285"/>
    <lineage>
        <taxon>Bacteria</taxon>
        <taxon>Bacillati</taxon>
        <taxon>Actinomycetota</taxon>
        <taxon>Actinomycetes</taxon>
        <taxon>Mycobacteriales</taxon>
        <taxon>Nocardiaceae</taxon>
        <taxon>Nocardia</taxon>
    </lineage>
</organism>
<dbReference type="GO" id="GO:0015074">
    <property type="term" value="P:DNA integration"/>
    <property type="evidence" value="ECO:0007669"/>
    <property type="project" value="InterPro"/>
</dbReference>
<dbReference type="InterPro" id="IPR028259">
    <property type="entry name" value="AP2-like_int_N"/>
</dbReference>
<sequence>MSRRQLPPQIEKITLKSGAIRYQVTTEAGTDPVTGKRRQTRKRYRTEKEARDALGSVASAVSQGAYVARSTVTVEQACREWLDGKRIAKSTKAAYRHALQPLRDRHGSLPIQQLAKAHLDDLVSDLQDGEFVYAHGRPCKTWNAQSINPMLRITGKVLASQMGQGRLARNVADLVDRVPGSRKEMETYTAAEVRKVLAVADRDRIGQAWHLALTGLRRGEICGLRWADIDFVAGTVKIENTRIQVDGKVVEKTTKTEKSRRTLPLTPAITEALKRARAIQAAEKLELGAAYGSGEYVVCDEAGNPADPSKMSREWHRVCEAAGVRHLRLHDARHTCGTLLHLQNVPIAVVSAWLGHCDAAFTMRTYVHSQPDALADAARSLNAVVTNRDKIGGARPIRTRPRRKSAS</sequence>